<keyword evidence="11" id="KW-1185">Reference proteome</keyword>
<protein>
    <submittedName>
        <fullName evidence="10">TonB-dependent receptor</fullName>
    </submittedName>
</protein>
<dbReference type="AlphaFoldDB" id="A0A7G8BKH3"/>
<evidence type="ECO:0000256" key="3">
    <source>
        <dbReference type="ARBA" id="ARBA00022452"/>
    </source>
</evidence>
<evidence type="ECO:0000259" key="9">
    <source>
        <dbReference type="Pfam" id="PF25183"/>
    </source>
</evidence>
<feature type="domain" description="TonB-dependent transporter Oar-like beta-barrel" evidence="9">
    <location>
        <begin position="536"/>
        <end position="759"/>
    </location>
</feature>
<evidence type="ECO:0000256" key="2">
    <source>
        <dbReference type="ARBA" id="ARBA00022448"/>
    </source>
</evidence>
<dbReference type="SUPFAM" id="SSF49464">
    <property type="entry name" value="Carboxypeptidase regulatory domain-like"/>
    <property type="match status" value="1"/>
</dbReference>
<evidence type="ECO:0000256" key="1">
    <source>
        <dbReference type="ARBA" id="ARBA00004571"/>
    </source>
</evidence>
<feature type="chain" id="PRO_5028837560" evidence="8">
    <location>
        <begin position="19"/>
        <end position="881"/>
    </location>
</feature>
<evidence type="ECO:0000256" key="5">
    <source>
        <dbReference type="ARBA" id="ARBA00022729"/>
    </source>
</evidence>
<dbReference type="SUPFAM" id="SSF56935">
    <property type="entry name" value="Porins"/>
    <property type="match status" value="1"/>
</dbReference>
<dbReference type="Proteomes" id="UP000515312">
    <property type="component" value="Chromosome"/>
</dbReference>
<dbReference type="GO" id="GO:0009279">
    <property type="term" value="C:cell outer membrane"/>
    <property type="evidence" value="ECO:0007669"/>
    <property type="project" value="UniProtKB-SubCell"/>
</dbReference>
<proteinExistence type="predicted"/>
<dbReference type="Pfam" id="PF13620">
    <property type="entry name" value="CarboxypepD_reg"/>
    <property type="match status" value="1"/>
</dbReference>
<dbReference type="InterPro" id="IPR008969">
    <property type="entry name" value="CarboxyPept-like_regulatory"/>
</dbReference>
<reference evidence="10 11" key="1">
    <citation type="submission" date="2020-08" db="EMBL/GenBank/DDBJ databases">
        <title>Edaphobacter telluris sp. nov. and Acidobacterium dinghuensis sp. nov., two acidobacteria isolated from forest soil.</title>
        <authorList>
            <person name="Fu J."/>
            <person name="Qiu L."/>
        </authorList>
    </citation>
    <scope>NUCLEOTIDE SEQUENCE [LARGE SCALE GENOMIC DNA]</scope>
    <source>
        <strain evidence="10">4Y35</strain>
    </source>
</reference>
<dbReference type="InterPro" id="IPR039426">
    <property type="entry name" value="TonB-dep_rcpt-like"/>
</dbReference>
<keyword evidence="10" id="KW-0675">Receptor</keyword>
<dbReference type="InterPro" id="IPR057601">
    <property type="entry name" value="Oar-like_b-barrel"/>
</dbReference>
<sequence length="881" mass="96184">MLRTAFLSALLVSPIAHAAVDTPAAPVASSAIATISGTVADTTGAIIPGAQVQLTDATGAALVTATTDSTGNFRIQPPQKGDYSLVVSLQGFQTATQHIHVGATAGSPLSFALSVAAAVTQVEVNGNTDVDLTASDENGDTAVLSADDLKAMPVFDNDYVTAMSNFLDAGQGSTAGTGLMVDGVEANRALVSPSAVQEVHINQDPYSAQYYRPGRGQIEIITKQAADAYHGQFNFLFRDAALNAQNDFAPSKPPEQRRIYEGNLTGPLWHAKNSSFLFSFNRAEEDLYAVVNANVVPTQDNPNGIFNENVAAPTRDTEFSLRVGHQFNDKNSASIMYAFQDATNTNQGVGNQTLPEAGYNTETREDDVILHDDYIASPSILNQASIVLERSYDPISNATDAPKVSVQGNFTGGSAQDEQVRSEYNLRANEMVSWTKGPHNMKFGINLPHLSRRVLEDHTNSAGTYTYGPTYAADGTLIATAIQNYQAGIPSGFSIQQGQTRFVYHQQEVGGFFQDQIKLTSRFSLTPGLRYDWQNFLGSDVNNFSPRLSFALVLNKEHEMVVRGGGGIYYDRTGSGPLADLARYEYAALRLLQVSSKQQPLCNPIQDCANLAALPPSLVERAPNLKTPYQINYGLSIDRKVGEKGTISIGGRVNRGVNLFRSVDINAPLPPDYTERPDADVSQLRQIQSEGEQNGTALDINYRGRFNKYFTGFAWYTWSHYGNNTSGIYWFPQNQYEPSAEWGPADWEQRHHFGFYGMFNPEHLLNLGVGIFANTGKPWTITTGEDAYGTNLFNARPDGVPRNSEIGPDYADLDLRWGYDFKLHPKELDKSPTIGLSASAFNVLNHPNGSFVDTVEGSEDFGQVTSAYPPRRMQVAMRFNF</sequence>
<dbReference type="GO" id="GO:0015344">
    <property type="term" value="F:siderophore uptake transmembrane transporter activity"/>
    <property type="evidence" value="ECO:0007669"/>
    <property type="project" value="TreeGrafter"/>
</dbReference>
<dbReference type="GO" id="GO:0044718">
    <property type="term" value="P:siderophore transmembrane transport"/>
    <property type="evidence" value="ECO:0007669"/>
    <property type="project" value="TreeGrafter"/>
</dbReference>
<evidence type="ECO:0000256" key="4">
    <source>
        <dbReference type="ARBA" id="ARBA00022692"/>
    </source>
</evidence>
<dbReference type="EMBL" id="CP060394">
    <property type="protein sequence ID" value="QNI33043.1"/>
    <property type="molecule type" value="Genomic_DNA"/>
</dbReference>
<accession>A0A7G8BKH3</accession>
<keyword evidence="4" id="KW-0812">Transmembrane</keyword>
<evidence type="ECO:0000313" key="10">
    <source>
        <dbReference type="EMBL" id="QNI33043.1"/>
    </source>
</evidence>
<evidence type="ECO:0000256" key="7">
    <source>
        <dbReference type="ARBA" id="ARBA00023237"/>
    </source>
</evidence>
<dbReference type="Gene3D" id="2.60.40.1120">
    <property type="entry name" value="Carboxypeptidase-like, regulatory domain"/>
    <property type="match status" value="1"/>
</dbReference>
<dbReference type="Gene3D" id="2.40.170.20">
    <property type="entry name" value="TonB-dependent receptor, beta-barrel domain"/>
    <property type="match status" value="1"/>
</dbReference>
<name>A0A7G8BKH3_9BACT</name>
<feature type="domain" description="TonB-dependent transporter Oar-like beta-barrel" evidence="9">
    <location>
        <begin position="297"/>
        <end position="535"/>
    </location>
</feature>
<organism evidence="10 11">
    <name type="scientific">Alloacidobacterium dinghuense</name>
    <dbReference type="NCBI Taxonomy" id="2763107"/>
    <lineage>
        <taxon>Bacteria</taxon>
        <taxon>Pseudomonadati</taxon>
        <taxon>Acidobacteriota</taxon>
        <taxon>Terriglobia</taxon>
        <taxon>Terriglobales</taxon>
        <taxon>Acidobacteriaceae</taxon>
        <taxon>Alloacidobacterium</taxon>
    </lineage>
</organism>
<keyword evidence="5 8" id="KW-0732">Signal</keyword>
<gene>
    <name evidence="10" type="ORF">H7849_03440</name>
</gene>
<keyword evidence="6" id="KW-0472">Membrane</keyword>
<evidence type="ECO:0000256" key="8">
    <source>
        <dbReference type="SAM" id="SignalP"/>
    </source>
</evidence>
<keyword evidence="3" id="KW-1134">Transmembrane beta strand</keyword>
<comment type="subcellular location">
    <subcellularLocation>
        <location evidence="1">Cell outer membrane</location>
        <topology evidence="1">Multi-pass membrane protein</topology>
    </subcellularLocation>
</comment>
<evidence type="ECO:0000256" key="6">
    <source>
        <dbReference type="ARBA" id="ARBA00023136"/>
    </source>
</evidence>
<keyword evidence="2" id="KW-0813">Transport</keyword>
<dbReference type="PANTHER" id="PTHR30069">
    <property type="entry name" value="TONB-DEPENDENT OUTER MEMBRANE RECEPTOR"/>
    <property type="match status" value="1"/>
</dbReference>
<keyword evidence="7" id="KW-0998">Cell outer membrane</keyword>
<dbReference type="InterPro" id="IPR036942">
    <property type="entry name" value="Beta-barrel_TonB_sf"/>
</dbReference>
<dbReference type="RefSeq" id="WP_186744151.1">
    <property type="nucleotide sequence ID" value="NZ_CP060394.1"/>
</dbReference>
<dbReference type="KEGG" id="adin:H7849_03440"/>
<evidence type="ECO:0000313" key="11">
    <source>
        <dbReference type="Proteomes" id="UP000515312"/>
    </source>
</evidence>
<feature type="signal peptide" evidence="8">
    <location>
        <begin position="1"/>
        <end position="18"/>
    </location>
</feature>
<dbReference type="PANTHER" id="PTHR30069:SF29">
    <property type="entry name" value="HEMOGLOBIN AND HEMOGLOBIN-HAPTOGLOBIN-BINDING PROTEIN 1-RELATED"/>
    <property type="match status" value="1"/>
</dbReference>
<dbReference type="Pfam" id="PF25183">
    <property type="entry name" value="OMP_b-brl_4"/>
    <property type="match status" value="2"/>
</dbReference>